<evidence type="ECO:0000313" key="1">
    <source>
        <dbReference type="EMBL" id="KAI4320621.1"/>
    </source>
</evidence>
<organism evidence="1 2">
    <name type="scientific">Melastoma candidum</name>
    <dbReference type="NCBI Taxonomy" id="119954"/>
    <lineage>
        <taxon>Eukaryota</taxon>
        <taxon>Viridiplantae</taxon>
        <taxon>Streptophyta</taxon>
        <taxon>Embryophyta</taxon>
        <taxon>Tracheophyta</taxon>
        <taxon>Spermatophyta</taxon>
        <taxon>Magnoliopsida</taxon>
        <taxon>eudicotyledons</taxon>
        <taxon>Gunneridae</taxon>
        <taxon>Pentapetalae</taxon>
        <taxon>rosids</taxon>
        <taxon>malvids</taxon>
        <taxon>Myrtales</taxon>
        <taxon>Melastomataceae</taxon>
        <taxon>Melastomatoideae</taxon>
        <taxon>Melastomateae</taxon>
        <taxon>Melastoma</taxon>
    </lineage>
</organism>
<sequence length="107" mass="11679">MIIRTRSREGIDCLNVPDPSSAILATLISLIETQLHIPSDFQYLSSNQSILQSKSPSDASSLSPDPSTPFSYLSLSHGSILYLYYDPSSFSHTSLTPPSLHSPPVTR</sequence>
<keyword evidence="2" id="KW-1185">Reference proteome</keyword>
<dbReference type="EMBL" id="CM042889">
    <property type="protein sequence ID" value="KAI4320621.1"/>
    <property type="molecule type" value="Genomic_DNA"/>
</dbReference>
<protein>
    <submittedName>
        <fullName evidence="1">Uncharacterized protein</fullName>
    </submittedName>
</protein>
<evidence type="ECO:0000313" key="2">
    <source>
        <dbReference type="Proteomes" id="UP001057402"/>
    </source>
</evidence>
<name>A0ACB9MAN1_9MYRT</name>
<gene>
    <name evidence="1" type="ORF">MLD38_034080</name>
</gene>
<reference evidence="2" key="1">
    <citation type="journal article" date="2023" name="Front. Plant Sci.">
        <title>Chromosomal-level genome assembly of Melastoma candidum provides insights into trichome evolution.</title>
        <authorList>
            <person name="Zhong Y."/>
            <person name="Wu W."/>
            <person name="Sun C."/>
            <person name="Zou P."/>
            <person name="Liu Y."/>
            <person name="Dai S."/>
            <person name="Zhou R."/>
        </authorList>
    </citation>
    <scope>NUCLEOTIDE SEQUENCE [LARGE SCALE GENOMIC DNA]</scope>
</reference>
<dbReference type="Proteomes" id="UP001057402">
    <property type="component" value="Chromosome 10"/>
</dbReference>
<comment type="caution">
    <text evidence="1">The sequence shown here is derived from an EMBL/GenBank/DDBJ whole genome shotgun (WGS) entry which is preliminary data.</text>
</comment>
<accession>A0ACB9MAN1</accession>
<proteinExistence type="predicted"/>